<keyword evidence="2" id="KW-0597">Phosphoprotein</keyword>
<dbReference type="GO" id="GO:0032027">
    <property type="term" value="F:myosin light chain binding"/>
    <property type="evidence" value="ECO:0007669"/>
    <property type="project" value="InterPro"/>
</dbReference>
<dbReference type="Pfam" id="PF14909">
    <property type="entry name" value="SPATA6"/>
    <property type="match status" value="1"/>
</dbReference>
<dbReference type="InterPro" id="IPR032732">
    <property type="entry name" value="SPATA6_N"/>
</dbReference>
<reference evidence="4" key="2">
    <citation type="submission" date="2025-09" db="UniProtKB">
        <authorList>
            <consortium name="Ensembl"/>
        </authorList>
    </citation>
    <scope>IDENTIFICATION</scope>
</reference>
<dbReference type="GO" id="GO:0007283">
    <property type="term" value="P:spermatogenesis"/>
    <property type="evidence" value="ECO:0007669"/>
    <property type="project" value="InterPro"/>
</dbReference>
<comment type="similarity">
    <text evidence="1">Belongs to the SPATA6 family.</text>
</comment>
<feature type="domain" description="Spermatogenesis-associated protein 6 N-terminal" evidence="3">
    <location>
        <begin position="15"/>
        <end position="59"/>
    </location>
</feature>
<dbReference type="PANTHER" id="PTHR16435">
    <property type="entry name" value="SPERMATOGENESIS-ASSOCIATED PROTEIN 6 SPATA6"/>
    <property type="match status" value="1"/>
</dbReference>
<dbReference type="Ensembl" id="ENSVKKT00000018012.1">
    <property type="protein sequence ID" value="ENSVKKP00000017573.1"/>
    <property type="gene ID" value="ENSVKKG00000012024.1"/>
</dbReference>
<evidence type="ECO:0000256" key="2">
    <source>
        <dbReference type="ARBA" id="ARBA00022553"/>
    </source>
</evidence>
<sequence>SSKVKTFQHRRSMLVTCPGAVKKNDVYLHVCILGQCKETDCLPPIFPLLFRERMWFEKVTRILEKSLPWFFLNIGTVLQA</sequence>
<accession>A0A8D2L7A7</accession>
<dbReference type="Proteomes" id="UP000694545">
    <property type="component" value="Unplaced"/>
</dbReference>
<proteinExistence type="inferred from homology"/>
<dbReference type="GO" id="GO:0120212">
    <property type="term" value="C:sperm head-tail coupling apparatus"/>
    <property type="evidence" value="ECO:0007669"/>
    <property type="project" value="InterPro"/>
</dbReference>
<protein>
    <recommendedName>
        <fullName evidence="3">Spermatogenesis-associated protein 6 N-terminal domain-containing protein</fullName>
    </recommendedName>
</protein>
<reference evidence="4" key="1">
    <citation type="submission" date="2025-08" db="UniProtKB">
        <authorList>
            <consortium name="Ensembl"/>
        </authorList>
    </citation>
    <scope>IDENTIFICATION</scope>
</reference>
<keyword evidence="5" id="KW-1185">Reference proteome</keyword>
<evidence type="ECO:0000259" key="3">
    <source>
        <dbReference type="Pfam" id="PF14909"/>
    </source>
</evidence>
<dbReference type="AlphaFoldDB" id="A0A8D2L7A7"/>
<dbReference type="InterPro" id="IPR042769">
    <property type="entry name" value="SPATA6_fam"/>
</dbReference>
<evidence type="ECO:0000313" key="4">
    <source>
        <dbReference type="Ensembl" id="ENSVKKP00000017573.1"/>
    </source>
</evidence>
<dbReference type="PANTHER" id="PTHR16435:SF5">
    <property type="entry name" value="SPERMATOGENESIS ASSOCIATED 6-LIKE PROTEIN"/>
    <property type="match status" value="1"/>
</dbReference>
<organism evidence="4 5">
    <name type="scientific">Varanus komodoensis</name>
    <name type="common">Komodo dragon</name>
    <dbReference type="NCBI Taxonomy" id="61221"/>
    <lineage>
        <taxon>Eukaryota</taxon>
        <taxon>Metazoa</taxon>
        <taxon>Chordata</taxon>
        <taxon>Craniata</taxon>
        <taxon>Vertebrata</taxon>
        <taxon>Euteleostomi</taxon>
        <taxon>Lepidosauria</taxon>
        <taxon>Squamata</taxon>
        <taxon>Bifurcata</taxon>
        <taxon>Unidentata</taxon>
        <taxon>Episquamata</taxon>
        <taxon>Toxicofera</taxon>
        <taxon>Anguimorpha</taxon>
        <taxon>Paleoanguimorpha</taxon>
        <taxon>Varanoidea</taxon>
        <taxon>Varanidae</taxon>
        <taxon>Varanus</taxon>
    </lineage>
</organism>
<evidence type="ECO:0000256" key="1">
    <source>
        <dbReference type="ARBA" id="ARBA00006215"/>
    </source>
</evidence>
<evidence type="ECO:0000313" key="5">
    <source>
        <dbReference type="Proteomes" id="UP000694545"/>
    </source>
</evidence>
<name>A0A8D2L7A7_VARKO</name>